<feature type="transmembrane region" description="Helical" evidence="1">
    <location>
        <begin position="275"/>
        <end position="296"/>
    </location>
</feature>
<evidence type="ECO:0008006" key="4">
    <source>
        <dbReference type="Google" id="ProtNLM"/>
    </source>
</evidence>
<dbReference type="EMBL" id="AP012547">
    <property type="protein sequence ID" value="BAO28658.1"/>
    <property type="molecule type" value="Genomic_DNA"/>
</dbReference>
<keyword evidence="1" id="KW-0472">Membrane</keyword>
<dbReference type="HOGENOM" id="CLU_041785_0_0_4"/>
<dbReference type="InterPro" id="IPR010266">
    <property type="entry name" value="NnrS"/>
</dbReference>
<evidence type="ECO:0000313" key="2">
    <source>
        <dbReference type="EMBL" id="BAO28658.1"/>
    </source>
</evidence>
<dbReference type="AlphaFoldDB" id="W0SG09"/>
<accession>W0SG09</accession>
<dbReference type="KEGG" id="shd:SUTH_00851"/>
<evidence type="ECO:0000256" key="1">
    <source>
        <dbReference type="SAM" id="Phobius"/>
    </source>
</evidence>
<dbReference type="STRING" id="1223802.SUTH_00851"/>
<feature type="transmembrane region" description="Helical" evidence="1">
    <location>
        <begin position="308"/>
        <end position="330"/>
    </location>
</feature>
<protein>
    <recommendedName>
        <fullName evidence="4">NnrS family protein</fullName>
    </recommendedName>
</protein>
<feature type="transmembrane region" description="Helical" evidence="1">
    <location>
        <begin position="243"/>
        <end position="263"/>
    </location>
</feature>
<dbReference type="OrthoDB" id="9770040at2"/>
<keyword evidence="1" id="KW-1133">Transmembrane helix</keyword>
<sequence length="404" mass="43784">MNLPVFFAAPHRVMFLSGTVQALAVMAFWSIEVGGRYAGLWAVPAWPLLMLFPPFALHALLVSCGVFPFFIFGFILTAGPRWQGAGELSQRDFLPAFSLLAGGWLLVWVALMLPQVLVAGLSVALAGWIAVALTLTRIARHRATDREHIAFVALAAWLGAAGLGAFAVFAAGGTLLWVRLGSSLAVWGFLLPVFLTVAHRMLPFFTSSAVRGYVVHRPAWALRALLAFSVAHGTLAVLEQGRWLWLVDAPAMLVAGRLTWLWWSRAAMQNRMLAVLHLAFAWLAPAFALSALQSLAKDLAPGFLGQAPLHALTLGFFASMLLGMASRVTLGHSGRPVAADNAMWRAFCMMQAAAVVRVLSELPDLPGAYSLMWLSSLLWLGAFALWAARYAPAFWRPREDGKGG</sequence>
<proteinExistence type="predicted"/>
<feature type="transmembrane region" description="Helical" evidence="1">
    <location>
        <begin position="342"/>
        <end position="359"/>
    </location>
</feature>
<dbReference type="Proteomes" id="UP000031637">
    <property type="component" value="Chromosome"/>
</dbReference>
<reference evidence="2 3" key="1">
    <citation type="journal article" date="2014" name="Syst. Appl. Microbiol.">
        <title>Complete genomes of freshwater sulfur oxidizers Sulfuricella denitrificans skB26 and Sulfuritalea hydrogenivorans sk43H: genetic insights into the sulfur oxidation pathway of betaproteobacteria.</title>
        <authorList>
            <person name="Watanabe T."/>
            <person name="Kojima H."/>
            <person name="Fukui M."/>
        </authorList>
    </citation>
    <scope>NUCLEOTIDE SEQUENCE [LARGE SCALE GENOMIC DNA]</scope>
    <source>
        <strain evidence="2">DSM22779</strain>
    </source>
</reference>
<feature type="transmembrane region" description="Helical" evidence="1">
    <location>
        <begin position="148"/>
        <end position="170"/>
    </location>
</feature>
<feature type="transmembrane region" description="Helical" evidence="1">
    <location>
        <begin position="371"/>
        <end position="388"/>
    </location>
</feature>
<keyword evidence="3" id="KW-1185">Reference proteome</keyword>
<feature type="transmembrane region" description="Helical" evidence="1">
    <location>
        <begin position="12"/>
        <end position="31"/>
    </location>
</feature>
<evidence type="ECO:0000313" key="3">
    <source>
        <dbReference type="Proteomes" id="UP000031637"/>
    </source>
</evidence>
<organism evidence="2 3">
    <name type="scientific">Sulfuritalea hydrogenivorans sk43H</name>
    <dbReference type="NCBI Taxonomy" id="1223802"/>
    <lineage>
        <taxon>Bacteria</taxon>
        <taxon>Pseudomonadati</taxon>
        <taxon>Pseudomonadota</taxon>
        <taxon>Betaproteobacteria</taxon>
        <taxon>Nitrosomonadales</taxon>
        <taxon>Sterolibacteriaceae</taxon>
        <taxon>Sulfuritalea</taxon>
    </lineage>
</organism>
<feature type="transmembrane region" description="Helical" evidence="1">
    <location>
        <begin position="93"/>
        <end position="111"/>
    </location>
</feature>
<dbReference type="RefSeq" id="WP_041097341.1">
    <property type="nucleotide sequence ID" value="NZ_AP012547.1"/>
</dbReference>
<gene>
    <name evidence="2" type="ORF">SUTH_00851</name>
</gene>
<dbReference type="Pfam" id="PF05940">
    <property type="entry name" value="NnrS"/>
    <property type="match status" value="1"/>
</dbReference>
<feature type="transmembrane region" description="Helical" evidence="1">
    <location>
        <begin position="51"/>
        <end position="72"/>
    </location>
</feature>
<feature type="transmembrane region" description="Helical" evidence="1">
    <location>
        <begin position="176"/>
        <end position="198"/>
    </location>
</feature>
<feature type="transmembrane region" description="Helical" evidence="1">
    <location>
        <begin position="117"/>
        <end position="136"/>
    </location>
</feature>
<keyword evidence="1" id="KW-0812">Transmembrane</keyword>
<name>W0SG09_9PROT</name>
<feature type="transmembrane region" description="Helical" evidence="1">
    <location>
        <begin position="219"/>
        <end position="237"/>
    </location>
</feature>